<sequence length="115" mass="12676">MSSSEEEEAAPAKRDAEEEDDSEEEEKVKPKAKKAKKQKEAKEATKDFESGVEIGGTRRISVRTFKGKTLIDIREYYTDSSGTAKPGKKGISLSPEQWNGLKAIVDDVDEAIANI</sequence>
<feature type="domain" description="Transcriptional coactivator p15 (PC4) C-terminal" evidence="8">
    <location>
        <begin position="53"/>
        <end position="104"/>
    </location>
</feature>
<dbReference type="GO" id="GO:0003677">
    <property type="term" value="F:DNA binding"/>
    <property type="evidence" value="ECO:0007669"/>
    <property type="project" value="UniProtKB-KW"/>
</dbReference>
<dbReference type="InterPro" id="IPR003173">
    <property type="entry name" value="PC4_C"/>
</dbReference>
<evidence type="ECO:0000256" key="2">
    <source>
        <dbReference type="ARBA" id="ARBA00009001"/>
    </source>
</evidence>
<comment type="similarity">
    <text evidence="2">Belongs to the transcriptional coactivator PC4 family.</text>
</comment>
<dbReference type="Gene3D" id="2.30.31.10">
    <property type="entry name" value="Transcriptional Coactivator Pc4, Chain A"/>
    <property type="match status" value="1"/>
</dbReference>
<evidence type="ECO:0000256" key="7">
    <source>
        <dbReference type="SAM" id="MobiDB-lite"/>
    </source>
</evidence>
<dbReference type="InterPro" id="IPR045125">
    <property type="entry name" value="Sub1/Tcp4-like"/>
</dbReference>
<keyword evidence="10" id="KW-1185">Reference proteome</keyword>
<evidence type="ECO:0000313" key="10">
    <source>
        <dbReference type="Proteomes" id="UP000664859"/>
    </source>
</evidence>
<keyword evidence="5" id="KW-0804">Transcription</keyword>
<evidence type="ECO:0000256" key="1">
    <source>
        <dbReference type="ARBA" id="ARBA00004123"/>
    </source>
</evidence>
<evidence type="ECO:0000256" key="3">
    <source>
        <dbReference type="ARBA" id="ARBA00023015"/>
    </source>
</evidence>
<feature type="compositionally biased region" description="Basic and acidic residues" evidence="7">
    <location>
        <begin position="38"/>
        <end position="48"/>
    </location>
</feature>
<comment type="subcellular location">
    <subcellularLocation>
        <location evidence="1">Nucleus</location>
    </subcellularLocation>
</comment>
<keyword evidence="4" id="KW-0238">DNA-binding</keyword>
<dbReference type="GO" id="GO:0005634">
    <property type="term" value="C:nucleus"/>
    <property type="evidence" value="ECO:0007669"/>
    <property type="project" value="UniProtKB-SubCell"/>
</dbReference>
<evidence type="ECO:0000256" key="5">
    <source>
        <dbReference type="ARBA" id="ARBA00023163"/>
    </source>
</evidence>
<dbReference type="Pfam" id="PF02229">
    <property type="entry name" value="PC4"/>
    <property type="match status" value="1"/>
</dbReference>
<dbReference type="AlphaFoldDB" id="A0A835YR41"/>
<evidence type="ECO:0000313" key="9">
    <source>
        <dbReference type="EMBL" id="KAG5180002.1"/>
    </source>
</evidence>
<dbReference type="PANTHER" id="PTHR13215">
    <property type="entry name" value="RNA POLYMERASE II TRANSCRIPTIONAL COACTIVATOR"/>
    <property type="match status" value="1"/>
</dbReference>
<feature type="region of interest" description="Disordered" evidence="7">
    <location>
        <begin position="1"/>
        <end position="48"/>
    </location>
</feature>
<evidence type="ECO:0000256" key="4">
    <source>
        <dbReference type="ARBA" id="ARBA00023125"/>
    </source>
</evidence>
<dbReference type="EMBL" id="JAFCMP010000423">
    <property type="protein sequence ID" value="KAG5180002.1"/>
    <property type="molecule type" value="Genomic_DNA"/>
</dbReference>
<evidence type="ECO:0000256" key="6">
    <source>
        <dbReference type="ARBA" id="ARBA00023242"/>
    </source>
</evidence>
<comment type="caution">
    <text evidence="9">The sequence shown here is derived from an EMBL/GenBank/DDBJ whole genome shotgun (WGS) entry which is preliminary data.</text>
</comment>
<name>A0A835YR41_9STRA</name>
<keyword evidence="3" id="KW-0805">Transcription regulation</keyword>
<keyword evidence="6" id="KW-0539">Nucleus</keyword>
<dbReference type="GO" id="GO:0060261">
    <property type="term" value="P:positive regulation of transcription initiation by RNA polymerase II"/>
    <property type="evidence" value="ECO:0007669"/>
    <property type="project" value="InterPro"/>
</dbReference>
<dbReference type="Proteomes" id="UP000664859">
    <property type="component" value="Unassembled WGS sequence"/>
</dbReference>
<accession>A0A835YR41</accession>
<gene>
    <name evidence="9" type="ORF">JKP88DRAFT_187572</name>
</gene>
<dbReference type="InterPro" id="IPR009044">
    <property type="entry name" value="ssDNA-bd_transcriptional_reg"/>
</dbReference>
<dbReference type="SUPFAM" id="SSF54447">
    <property type="entry name" value="ssDNA-binding transcriptional regulator domain"/>
    <property type="match status" value="1"/>
</dbReference>
<organism evidence="9 10">
    <name type="scientific">Tribonema minus</name>
    <dbReference type="NCBI Taxonomy" id="303371"/>
    <lineage>
        <taxon>Eukaryota</taxon>
        <taxon>Sar</taxon>
        <taxon>Stramenopiles</taxon>
        <taxon>Ochrophyta</taxon>
        <taxon>PX clade</taxon>
        <taxon>Xanthophyceae</taxon>
        <taxon>Tribonematales</taxon>
        <taxon>Tribonemataceae</taxon>
        <taxon>Tribonema</taxon>
    </lineage>
</organism>
<proteinExistence type="inferred from homology"/>
<reference evidence="9" key="1">
    <citation type="submission" date="2021-02" db="EMBL/GenBank/DDBJ databases">
        <title>First Annotated Genome of the Yellow-green Alga Tribonema minus.</title>
        <authorList>
            <person name="Mahan K.M."/>
        </authorList>
    </citation>
    <scope>NUCLEOTIDE SEQUENCE</scope>
    <source>
        <strain evidence="9">UTEX B ZZ1240</strain>
    </source>
</reference>
<protein>
    <submittedName>
        <fullName evidence="9">Activated RNA polymerase II transcriptional coactivator p15-like protein</fullName>
    </submittedName>
</protein>
<dbReference type="OrthoDB" id="2505440at2759"/>
<evidence type="ECO:0000259" key="8">
    <source>
        <dbReference type="Pfam" id="PF02229"/>
    </source>
</evidence>
<dbReference type="GO" id="GO:0003713">
    <property type="term" value="F:transcription coactivator activity"/>
    <property type="evidence" value="ECO:0007669"/>
    <property type="project" value="InterPro"/>
</dbReference>